<feature type="active site" description="Charge relay system" evidence="5 6">
    <location>
        <position position="498"/>
    </location>
</feature>
<dbReference type="InterPro" id="IPR050131">
    <property type="entry name" value="Peptidase_S8_subtilisin-like"/>
</dbReference>
<dbReference type="InterPro" id="IPR023828">
    <property type="entry name" value="Peptidase_S8_Ser-AS"/>
</dbReference>
<keyword evidence="2 6" id="KW-0645">Protease</keyword>
<evidence type="ECO:0000259" key="8">
    <source>
        <dbReference type="Pfam" id="PF00082"/>
    </source>
</evidence>
<organism evidence="9 10">
    <name type="scientific">Massilia aurea</name>
    <dbReference type="NCBI Taxonomy" id="373040"/>
    <lineage>
        <taxon>Bacteria</taxon>
        <taxon>Pseudomonadati</taxon>
        <taxon>Pseudomonadota</taxon>
        <taxon>Betaproteobacteria</taxon>
        <taxon>Burkholderiales</taxon>
        <taxon>Oxalobacteraceae</taxon>
        <taxon>Telluria group</taxon>
        <taxon>Massilia</taxon>
    </lineage>
</organism>
<comment type="caution">
    <text evidence="9">The sequence shown here is derived from an EMBL/GenBank/DDBJ whole genome shotgun (WGS) entry which is preliminary data.</text>
</comment>
<dbReference type="Pfam" id="PF00082">
    <property type="entry name" value="Peptidase_S8"/>
    <property type="match status" value="1"/>
</dbReference>
<accession>A0A7W9X4K3</accession>
<comment type="similarity">
    <text evidence="1 6">Belongs to the peptidase S8 family.</text>
</comment>
<dbReference type="InterPro" id="IPR000209">
    <property type="entry name" value="Peptidase_S8/S53_dom"/>
</dbReference>
<dbReference type="Proteomes" id="UP000540787">
    <property type="component" value="Unassembled WGS sequence"/>
</dbReference>
<evidence type="ECO:0000256" key="7">
    <source>
        <dbReference type="SAM" id="MobiDB-lite"/>
    </source>
</evidence>
<evidence type="ECO:0000256" key="3">
    <source>
        <dbReference type="ARBA" id="ARBA00022801"/>
    </source>
</evidence>
<dbReference type="PROSITE" id="PS00137">
    <property type="entry name" value="SUBTILASE_HIS"/>
    <property type="match status" value="1"/>
</dbReference>
<protein>
    <recommendedName>
        <fullName evidence="8">Peptidase S8/S53 domain-containing protein</fullName>
    </recommendedName>
</protein>
<evidence type="ECO:0000256" key="5">
    <source>
        <dbReference type="PIRSR" id="PIRSR615500-1"/>
    </source>
</evidence>
<dbReference type="PROSITE" id="PS51892">
    <property type="entry name" value="SUBTILASE"/>
    <property type="match status" value="1"/>
</dbReference>
<dbReference type="PANTHER" id="PTHR43806:SF11">
    <property type="entry name" value="CEREVISIN-RELATED"/>
    <property type="match status" value="1"/>
</dbReference>
<dbReference type="Gene3D" id="3.40.50.200">
    <property type="entry name" value="Peptidase S8/S53 domain"/>
    <property type="match status" value="1"/>
</dbReference>
<keyword evidence="3 6" id="KW-0378">Hydrolase</keyword>
<dbReference type="AlphaFoldDB" id="A0A7W9X4K3"/>
<feature type="region of interest" description="Disordered" evidence="7">
    <location>
        <begin position="614"/>
        <end position="635"/>
    </location>
</feature>
<evidence type="ECO:0000256" key="4">
    <source>
        <dbReference type="ARBA" id="ARBA00022825"/>
    </source>
</evidence>
<evidence type="ECO:0000313" key="10">
    <source>
        <dbReference type="Proteomes" id="UP000540787"/>
    </source>
</evidence>
<dbReference type="PANTHER" id="PTHR43806">
    <property type="entry name" value="PEPTIDASE S8"/>
    <property type="match status" value="1"/>
</dbReference>
<evidence type="ECO:0000256" key="6">
    <source>
        <dbReference type="PROSITE-ProRule" id="PRU01240"/>
    </source>
</evidence>
<evidence type="ECO:0000256" key="1">
    <source>
        <dbReference type="ARBA" id="ARBA00011073"/>
    </source>
</evidence>
<dbReference type="InterPro" id="IPR015500">
    <property type="entry name" value="Peptidase_S8_subtilisin-rel"/>
</dbReference>
<feature type="compositionally biased region" description="Basic and acidic residues" evidence="7">
    <location>
        <begin position="18"/>
        <end position="28"/>
    </location>
</feature>
<dbReference type="GO" id="GO:0004252">
    <property type="term" value="F:serine-type endopeptidase activity"/>
    <property type="evidence" value="ECO:0007669"/>
    <property type="project" value="UniProtKB-UniRule"/>
</dbReference>
<dbReference type="EMBL" id="JACHBX010000006">
    <property type="protein sequence ID" value="MBB6136427.1"/>
    <property type="molecule type" value="Genomic_DNA"/>
</dbReference>
<sequence>MAKQAKGGAADPQQTPNELHDGAADARADNSSSPAPLRGRPVTERKKKYLVAPRAVLGAFGTSSWMTPLGLSAVQQALTAMPDIDVVDTIAPRAGLTTAGFGPSSMGDGAEGIVVARMTDQKAGELLQRGQGQLLVERDQHLALLDPMLRRPDLVSSLTPYQGPQCELLLAVVGTDGAPLPEVEVSLFGGVLPSTAVTGADGVARLQLYGDDAHMISGLYVKPRVDYWSFYQRDPDLSLQEANVVMLRPLSEWPALRGLPQQNAMGWGARAMRLDQVPQHYRGRGIKVAIIDSGAATTHGNLNAIHDGFDVINKRTDRSTWNVDTLGHGSHCTGVIAATDPAWGIRGFAPEAEIHVCKLFPGGQVSQLIDALEYCIEQGIDIVNMSLGGSAPSEALERQIVRAKQAGIACIAAAGNSAAAVQYPASSSHVLAVAAIGKIGEFPADSYHAETIGTDIDMYGYFTARFSCFGPQVDVCAPGVAVVSSVPPNNFAAWDGTSMAAPHVTGLAALVLAHRPEFGSMVQARSPERVERLFQVLRMSARPVTLSDPNHIGYGLPDALVALGLPAAQQTMPWQTTTAGFGAPVGMHGMASHDSGWLSAAGVSMQHQGMQQQGMQPQGMQPQGMQQQGMPNQGPALPYPFGTLRVSGW</sequence>
<dbReference type="InterPro" id="IPR036852">
    <property type="entry name" value="Peptidase_S8/S53_dom_sf"/>
</dbReference>
<dbReference type="PROSITE" id="PS00138">
    <property type="entry name" value="SUBTILASE_SER"/>
    <property type="match status" value="1"/>
</dbReference>
<reference evidence="9 10" key="1">
    <citation type="submission" date="2020-08" db="EMBL/GenBank/DDBJ databases">
        <title>The Agave Microbiome: Exploring the role of microbial communities in plant adaptations to desert environments.</title>
        <authorList>
            <person name="Partida-Martinez L.P."/>
        </authorList>
    </citation>
    <scope>NUCLEOTIDE SEQUENCE [LARGE SCALE GENOMIC DNA]</scope>
    <source>
        <strain evidence="9 10">AT3.2</strain>
    </source>
</reference>
<dbReference type="SUPFAM" id="SSF52743">
    <property type="entry name" value="Subtilisin-like"/>
    <property type="match status" value="1"/>
</dbReference>
<feature type="active site" description="Charge relay system" evidence="5 6">
    <location>
        <position position="328"/>
    </location>
</feature>
<dbReference type="RefSeq" id="WP_183558129.1">
    <property type="nucleotide sequence ID" value="NZ_JACHBX010000006.1"/>
</dbReference>
<gene>
    <name evidence="9" type="ORF">HD842_004605</name>
</gene>
<name>A0A7W9X4K3_9BURK</name>
<feature type="domain" description="Peptidase S8/S53" evidence="8">
    <location>
        <begin position="283"/>
        <end position="541"/>
    </location>
</feature>
<dbReference type="PRINTS" id="PR00723">
    <property type="entry name" value="SUBTILISIN"/>
</dbReference>
<keyword evidence="4 6" id="KW-0720">Serine protease</keyword>
<evidence type="ECO:0000313" key="9">
    <source>
        <dbReference type="EMBL" id="MBB6136427.1"/>
    </source>
</evidence>
<evidence type="ECO:0000256" key="2">
    <source>
        <dbReference type="ARBA" id="ARBA00022670"/>
    </source>
</evidence>
<proteinExistence type="inferred from homology"/>
<dbReference type="InterPro" id="IPR022398">
    <property type="entry name" value="Peptidase_S8_His-AS"/>
</dbReference>
<feature type="active site" description="Charge relay system" evidence="5 6">
    <location>
        <position position="292"/>
    </location>
</feature>
<feature type="region of interest" description="Disordered" evidence="7">
    <location>
        <begin position="1"/>
        <end position="44"/>
    </location>
</feature>
<keyword evidence="10" id="KW-1185">Reference proteome</keyword>
<dbReference type="GO" id="GO:0006508">
    <property type="term" value="P:proteolysis"/>
    <property type="evidence" value="ECO:0007669"/>
    <property type="project" value="UniProtKB-KW"/>
</dbReference>